<evidence type="ECO:0000256" key="3">
    <source>
        <dbReference type="ARBA" id="ARBA00023163"/>
    </source>
</evidence>
<dbReference type="GO" id="GO:0006355">
    <property type="term" value="P:regulation of DNA-templated transcription"/>
    <property type="evidence" value="ECO:0007669"/>
    <property type="project" value="InterPro"/>
</dbReference>
<dbReference type="Pfam" id="PF00196">
    <property type="entry name" value="GerE"/>
    <property type="match status" value="1"/>
</dbReference>
<keyword evidence="2" id="KW-0238">DNA-binding</keyword>
<dbReference type="RefSeq" id="WP_104377810.1">
    <property type="nucleotide sequence ID" value="NZ_PSZC01000026.1"/>
</dbReference>
<dbReference type="SUPFAM" id="SSF55781">
    <property type="entry name" value="GAF domain-like"/>
    <property type="match status" value="1"/>
</dbReference>
<dbReference type="PANTHER" id="PTHR44688:SF16">
    <property type="entry name" value="DNA-BINDING TRANSCRIPTIONAL ACTIVATOR DEVR_DOSR"/>
    <property type="match status" value="1"/>
</dbReference>
<evidence type="ECO:0000259" key="4">
    <source>
        <dbReference type="PROSITE" id="PS50043"/>
    </source>
</evidence>
<dbReference type="OrthoDB" id="9815744at2"/>
<gene>
    <name evidence="5" type="ORF">C5E45_28225</name>
</gene>
<reference evidence="5 6" key="1">
    <citation type="submission" date="2018-02" db="EMBL/GenBank/DDBJ databases">
        <title>8 Nocardia nova and 1 Nocardia cyriacigeorgica strain used for evolution to TMP-SMX.</title>
        <authorList>
            <person name="Mehta H."/>
            <person name="Weng J."/>
            <person name="Shamoo Y."/>
        </authorList>
    </citation>
    <scope>NUCLEOTIDE SEQUENCE [LARGE SCALE GENOMIC DNA]</scope>
    <source>
        <strain evidence="5 6">MDA3139</strain>
    </source>
</reference>
<dbReference type="PRINTS" id="PR00038">
    <property type="entry name" value="HTHLUXR"/>
</dbReference>
<evidence type="ECO:0000256" key="2">
    <source>
        <dbReference type="ARBA" id="ARBA00023125"/>
    </source>
</evidence>
<dbReference type="EMBL" id="PSZC01000026">
    <property type="protein sequence ID" value="PPJ34912.1"/>
    <property type="molecule type" value="Genomic_DNA"/>
</dbReference>
<keyword evidence="3" id="KW-0804">Transcription</keyword>
<accession>A0A2S6AI63</accession>
<keyword evidence="1" id="KW-0805">Transcription regulation</keyword>
<dbReference type="InterPro" id="IPR016032">
    <property type="entry name" value="Sig_transdc_resp-reg_C-effctor"/>
</dbReference>
<dbReference type="Proteomes" id="UP000239874">
    <property type="component" value="Unassembled WGS sequence"/>
</dbReference>
<protein>
    <recommendedName>
        <fullName evidence="4">HTH luxR-type domain-containing protein</fullName>
    </recommendedName>
</protein>
<dbReference type="PANTHER" id="PTHR44688">
    <property type="entry name" value="DNA-BINDING TRANSCRIPTIONAL ACTIVATOR DEVR_DOSR"/>
    <property type="match status" value="1"/>
</dbReference>
<evidence type="ECO:0000313" key="6">
    <source>
        <dbReference type="Proteomes" id="UP000239874"/>
    </source>
</evidence>
<dbReference type="AlphaFoldDB" id="A0A2S6AI63"/>
<dbReference type="CDD" id="cd06170">
    <property type="entry name" value="LuxR_C_like"/>
    <property type="match status" value="1"/>
</dbReference>
<sequence length="383" mass="40706">MSETRLAREVVRLSHQGLGLDDLRYALDAAVGRVVSWDMAAWSTTDPATLLFTSCVLSGREDNPETEAALFDSEFRVPDVNTFGSLAAASPPVATLYTATGGELHRSPRWRRVLAPLGVIDEIRAAFLDGGNCWGTLVGYRTHGDPFGPQDVQAIAQVAPLIADGLRRAMLHTAVDRAIGAVAGPGIAIIDAEGALGDVTPAAQRWLAEIADPGAVPSVFRSIAAAARSAAAGLCERPAHARLPRRGGGWILVHGSVLSGSGQIAVIVETATENHLSDVLVRAYGLTPREREITELVLRGASTDTIARQLFISAYTVQDHVKSILAKSNIRSRRDLVATFYGRHYAPLTTAGAIPSPYGWYLPAEPGEESEVLRRAAQAPGSP</sequence>
<evidence type="ECO:0000256" key="1">
    <source>
        <dbReference type="ARBA" id="ARBA00023015"/>
    </source>
</evidence>
<dbReference type="PROSITE" id="PS50043">
    <property type="entry name" value="HTH_LUXR_2"/>
    <property type="match status" value="1"/>
</dbReference>
<dbReference type="GO" id="GO:0003677">
    <property type="term" value="F:DNA binding"/>
    <property type="evidence" value="ECO:0007669"/>
    <property type="project" value="UniProtKB-KW"/>
</dbReference>
<dbReference type="InterPro" id="IPR036388">
    <property type="entry name" value="WH-like_DNA-bd_sf"/>
</dbReference>
<dbReference type="Gene3D" id="1.10.10.10">
    <property type="entry name" value="Winged helix-like DNA-binding domain superfamily/Winged helix DNA-binding domain"/>
    <property type="match status" value="1"/>
</dbReference>
<dbReference type="PROSITE" id="PS00622">
    <property type="entry name" value="HTH_LUXR_1"/>
    <property type="match status" value="1"/>
</dbReference>
<dbReference type="SUPFAM" id="SSF46894">
    <property type="entry name" value="C-terminal effector domain of the bipartite response regulators"/>
    <property type="match status" value="1"/>
</dbReference>
<dbReference type="InterPro" id="IPR000792">
    <property type="entry name" value="Tscrpt_reg_LuxR_C"/>
</dbReference>
<evidence type="ECO:0000313" key="5">
    <source>
        <dbReference type="EMBL" id="PPJ34912.1"/>
    </source>
</evidence>
<feature type="domain" description="HTH luxR-type" evidence="4">
    <location>
        <begin position="279"/>
        <end position="344"/>
    </location>
</feature>
<name>A0A2S6AI63_9NOCA</name>
<proteinExistence type="predicted"/>
<organism evidence="5 6">
    <name type="scientific">Nocardia nova</name>
    <dbReference type="NCBI Taxonomy" id="37330"/>
    <lineage>
        <taxon>Bacteria</taxon>
        <taxon>Bacillati</taxon>
        <taxon>Actinomycetota</taxon>
        <taxon>Actinomycetes</taxon>
        <taxon>Mycobacteriales</taxon>
        <taxon>Nocardiaceae</taxon>
        <taxon>Nocardia</taxon>
    </lineage>
</organism>
<comment type="caution">
    <text evidence="5">The sequence shown here is derived from an EMBL/GenBank/DDBJ whole genome shotgun (WGS) entry which is preliminary data.</text>
</comment>
<dbReference type="SMART" id="SM00421">
    <property type="entry name" value="HTH_LUXR"/>
    <property type="match status" value="1"/>
</dbReference>